<dbReference type="InterPro" id="IPR025110">
    <property type="entry name" value="AMP-bd_C"/>
</dbReference>
<evidence type="ECO:0000313" key="3">
    <source>
        <dbReference type="EMBL" id="EGP89316.1"/>
    </source>
</evidence>
<gene>
    <name evidence="3" type="ORF">MYCGRDRAFT_91866</name>
</gene>
<dbReference type="PANTHER" id="PTHR24096">
    <property type="entry name" value="LONG-CHAIN-FATTY-ACID--COA LIGASE"/>
    <property type="match status" value="1"/>
</dbReference>
<dbReference type="Gene3D" id="3.40.50.12780">
    <property type="entry name" value="N-terminal domain of ligase-like"/>
    <property type="match status" value="1"/>
</dbReference>
<name>F9X705_ZYMTI</name>
<dbReference type="HOGENOM" id="CLU_000022_59_2_1"/>
<dbReference type="AlphaFoldDB" id="F9X705"/>
<keyword evidence="4" id="KW-1185">Reference proteome</keyword>
<dbReference type="KEGG" id="ztr:MYCGRDRAFT_91866"/>
<dbReference type="eggNOG" id="KOG1176">
    <property type="taxonomic scope" value="Eukaryota"/>
</dbReference>
<dbReference type="RefSeq" id="XP_003854340.1">
    <property type="nucleotide sequence ID" value="XM_003854292.1"/>
</dbReference>
<dbReference type="OrthoDB" id="6509636at2759"/>
<evidence type="ECO:0008006" key="5">
    <source>
        <dbReference type="Google" id="ProtNLM"/>
    </source>
</evidence>
<dbReference type="InterPro" id="IPR042099">
    <property type="entry name" value="ANL_N_sf"/>
</dbReference>
<dbReference type="Pfam" id="PF13193">
    <property type="entry name" value="AMP-binding_C"/>
    <property type="match status" value="1"/>
</dbReference>
<feature type="domain" description="AMP-dependent synthetase/ligase" evidence="1">
    <location>
        <begin position="103"/>
        <end position="456"/>
    </location>
</feature>
<dbReference type="STRING" id="336722.F9X705"/>
<dbReference type="GO" id="GO:0016405">
    <property type="term" value="F:CoA-ligase activity"/>
    <property type="evidence" value="ECO:0007669"/>
    <property type="project" value="TreeGrafter"/>
</dbReference>
<dbReference type="InterPro" id="IPR000873">
    <property type="entry name" value="AMP-dep_synth/lig_dom"/>
</dbReference>
<dbReference type="Proteomes" id="UP000008062">
    <property type="component" value="Chromosome 3"/>
</dbReference>
<dbReference type="OMA" id="AWPNTDF"/>
<dbReference type="Pfam" id="PF00501">
    <property type="entry name" value="AMP-binding"/>
    <property type="match status" value="1"/>
</dbReference>
<sequence>MSLTRAGDSPRSMAAWPEDLYRSYAPSMRRRSVHASGPREQIARHRQDKNDHNMIFSSHIPDIDIPKCNVLSYLFPKNEPVSSEPIWIDAADPSINVSPQQMLIWIKRVIIGLDKLGLKKGDVCMIHTPNHVLVPAAYLGIVGGTRCFSAANPIYTVEEIVHQMKLTEVKCLLAHPSLVERDLQAAAKVGLSKDRIFQFTEGEELLPELNGVKDWRHMLGSVDEAEKFSWTELGEEESTNTIATINFSSGTTGLPKGVMISHHALVANVAQTARVRWPKLNFENGDKVSGSRWIGFLPLYHAYGQMYANLMCAKFVVPIHIMKAFVFEDFMKCIQDSKVTELQVAPPVLVMMAKRPETKNYDISCVREMLCGGAPLGKDLQNEISRRFKCDVKQGWGMTEVTCGSIIQEEPQDTGTIGKLLPNTKLKLIDDDGKEVGYDTPGEMCIQAPNVMLGYWKNETATREALMDGGWLKTGDLIKVNALQVAPAELEDQLLKSSIIADAAVVGVTIQDEEWPCAYVVLADSVEAKKTTPRQIQDWFRPRVARHKALVGGVKFVDEIPKLPSGKIQRKILKEWVKRDTPEFAKNFSRAKL</sequence>
<reference evidence="3 4" key="1">
    <citation type="journal article" date="2011" name="PLoS Genet.">
        <title>Finished genome of the fungal wheat pathogen Mycosphaerella graminicola reveals dispensome structure, chromosome plasticity, and stealth pathogenesis.</title>
        <authorList>
            <person name="Goodwin S.B."/>
            <person name="Ben M'barek S."/>
            <person name="Dhillon B."/>
            <person name="Wittenberg A.H.J."/>
            <person name="Crane C.F."/>
            <person name="Hane J.K."/>
            <person name="Foster A.J."/>
            <person name="Van der Lee T.A.J."/>
            <person name="Grimwood J."/>
            <person name="Aerts A."/>
            <person name="Antoniw J."/>
            <person name="Bailey A."/>
            <person name="Bluhm B."/>
            <person name="Bowler J."/>
            <person name="Bristow J."/>
            <person name="van der Burgt A."/>
            <person name="Canto-Canche B."/>
            <person name="Churchill A.C.L."/>
            <person name="Conde-Ferraez L."/>
            <person name="Cools H.J."/>
            <person name="Coutinho P.M."/>
            <person name="Csukai M."/>
            <person name="Dehal P."/>
            <person name="De Wit P."/>
            <person name="Donzelli B."/>
            <person name="van de Geest H.C."/>
            <person name="van Ham R.C.H.J."/>
            <person name="Hammond-Kosack K.E."/>
            <person name="Henrissat B."/>
            <person name="Kilian A."/>
            <person name="Kobayashi A.K."/>
            <person name="Koopmann E."/>
            <person name="Kourmpetis Y."/>
            <person name="Kuzniar A."/>
            <person name="Lindquist E."/>
            <person name="Lombard V."/>
            <person name="Maliepaard C."/>
            <person name="Martins N."/>
            <person name="Mehrabi R."/>
            <person name="Nap J.P.H."/>
            <person name="Ponomarenko A."/>
            <person name="Rudd J.J."/>
            <person name="Salamov A."/>
            <person name="Schmutz J."/>
            <person name="Schouten H.J."/>
            <person name="Shapiro H."/>
            <person name="Stergiopoulos I."/>
            <person name="Torriani S.F.F."/>
            <person name="Tu H."/>
            <person name="de Vries R.P."/>
            <person name="Waalwijk C."/>
            <person name="Ware S.B."/>
            <person name="Wiebenga A."/>
            <person name="Zwiers L.-H."/>
            <person name="Oliver R.P."/>
            <person name="Grigoriev I.V."/>
            <person name="Kema G.H.J."/>
        </authorList>
    </citation>
    <scope>NUCLEOTIDE SEQUENCE [LARGE SCALE GENOMIC DNA]</scope>
    <source>
        <strain evidence="4">CBS 115943 / IPO323</strain>
    </source>
</reference>
<dbReference type="PROSITE" id="PS00455">
    <property type="entry name" value="AMP_BINDING"/>
    <property type="match status" value="1"/>
</dbReference>
<feature type="domain" description="AMP-binding enzyme C-terminal" evidence="2">
    <location>
        <begin position="489"/>
        <end position="567"/>
    </location>
</feature>
<evidence type="ECO:0000313" key="4">
    <source>
        <dbReference type="Proteomes" id="UP000008062"/>
    </source>
</evidence>
<accession>F9X705</accession>
<dbReference type="Gene3D" id="3.30.300.30">
    <property type="match status" value="1"/>
</dbReference>
<evidence type="ECO:0000259" key="2">
    <source>
        <dbReference type="Pfam" id="PF13193"/>
    </source>
</evidence>
<dbReference type="GeneID" id="13395526"/>
<dbReference type="InterPro" id="IPR045851">
    <property type="entry name" value="AMP-bd_C_sf"/>
</dbReference>
<dbReference type="EMBL" id="CM001198">
    <property type="protein sequence ID" value="EGP89316.1"/>
    <property type="molecule type" value="Genomic_DNA"/>
</dbReference>
<evidence type="ECO:0000259" key="1">
    <source>
        <dbReference type="Pfam" id="PF00501"/>
    </source>
</evidence>
<protein>
    <recommendedName>
        <fullName evidence="5">4-coumarate-CoA ligase</fullName>
    </recommendedName>
</protein>
<organism evidence="3 4">
    <name type="scientific">Zymoseptoria tritici (strain CBS 115943 / IPO323)</name>
    <name type="common">Speckled leaf blotch fungus</name>
    <name type="synonym">Septoria tritici</name>
    <dbReference type="NCBI Taxonomy" id="336722"/>
    <lineage>
        <taxon>Eukaryota</taxon>
        <taxon>Fungi</taxon>
        <taxon>Dikarya</taxon>
        <taxon>Ascomycota</taxon>
        <taxon>Pezizomycotina</taxon>
        <taxon>Dothideomycetes</taxon>
        <taxon>Dothideomycetidae</taxon>
        <taxon>Mycosphaerellales</taxon>
        <taxon>Mycosphaerellaceae</taxon>
        <taxon>Zymoseptoria</taxon>
    </lineage>
</organism>
<dbReference type="InParanoid" id="F9X705"/>
<proteinExistence type="predicted"/>
<dbReference type="PANTHER" id="PTHR24096:SF194">
    <property type="entry name" value="AMP-DEPENDENT SYNTHETASE_LIGASE DOMAIN-CONTAINING PROTEIN"/>
    <property type="match status" value="1"/>
</dbReference>
<dbReference type="InterPro" id="IPR020845">
    <property type="entry name" value="AMP-binding_CS"/>
</dbReference>
<dbReference type="SUPFAM" id="SSF56801">
    <property type="entry name" value="Acetyl-CoA synthetase-like"/>
    <property type="match status" value="1"/>
</dbReference>